<evidence type="ECO:0000313" key="1">
    <source>
        <dbReference type="EMBL" id="XDQ02657.1"/>
    </source>
</evidence>
<name>A0AB39M8T9_9ACTN</name>
<proteinExistence type="predicted"/>
<sequence length="40" mass="4412">MARRSQKMSVRESLAEPLKATAYIPAAGRNASANCWSWSD</sequence>
<dbReference type="RefSeq" id="WP_369188767.1">
    <property type="nucleotide sequence ID" value="NZ_CP163431.1"/>
</dbReference>
<dbReference type="EMBL" id="CP163431">
    <property type="protein sequence ID" value="XDQ02657.1"/>
    <property type="molecule type" value="Genomic_DNA"/>
</dbReference>
<organism evidence="1">
    <name type="scientific">Streptomyces sp. R08</name>
    <dbReference type="NCBI Taxonomy" id="3238624"/>
    <lineage>
        <taxon>Bacteria</taxon>
        <taxon>Bacillati</taxon>
        <taxon>Actinomycetota</taxon>
        <taxon>Actinomycetes</taxon>
        <taxon>Kitasatosporales</taxon>
        <taxon>Streptomycetaceae</taxon>
        <taxon>Streptomyces</taxon>
    </lineage>
</organism>
<reference evidence="1" key="1">
    <citation type="submission" date="2024-07" db="EMBL/GenBank/DDBJ databases">
        <authorList>
            <person name="Yu S.T."/>
        </authorList>
    </citation>
    <scope>NUCLEOTIDE SEQUENCE</scope>
    <source>
        <strain evidence="1">R08</strain>
    </source>
</reference>
<protein>
    <submittedName>
        <fullName evidence="1">Uncharacterized protein</fullName>
    </submittedName>
</protein>
<dbReference type="AlphaFoldDB" id="A0AB39M8T9"/>
<gene>
    <name evidence="1" type="ORF">AB5J58_21810</name>
</gene>
<accession>A0AB39M8T9</accession>